<dbReference type="PANTHER" id="PTHR36838:SF1">
    <property type="entry name" value="SLR1864 PROTEIN"/>
    <property type="match status" value="1"/>
</dbReference>
<evidence type="ECO:0000256" key="6">
    <source>
        <dbReference type="ARBA" id="ARBA00022989"/>
    </source>
</evidence>
<feature type="transmembrane region" description="Helical" evidence="8">
    <location>
        <begin position="246"/>
        <end position="270"/>
    </location>
</feature>
<keyword evidence="5 8" id="KW-0812">Transmembrane</keyword>
<dbReference type="EMBL" id="FNCF01000006">
    <property type="protein sequence ID" value="SDG82032.1"/>
    <property type="molecule type" value="Genomic_DNA"/>
</dbReference>
<evidence type="ECO:0000256" key="5">
    <source>
        <dbReference type="ARBA" id="ARBA00022692"/>
    </source>
</evidence>
<feature type="transmembrane region" description="Helical" evidence="8">
    <location>
        <begin position="185"/>
        <end position="202"/>
    </location>
</feature>
<gene>
    <name evidence="9" type="ORF">SAMN05660324_3604</name>
</gene>
<dbReference type="InterPro" id="IPR004776">
    <property type="entry name" value="Mem_transp_PIN-like"/>
</dbReference>
<comment type="similarity">
    <text evidence="2">Belongs to the auxin efflux carrier (TC 2.A.69) family.</text>
</comment>
<feature type="transmembrane region" description="Helical" evidence="8">
    <location>
        <begin position="55"/>
        <end position="75"/>
    </location>
</feature>
<dbReference type="Pfam" id="PF03547">
    <property type="entry name" value="Mem_trans"/>
    <property type="match status" value="2"/>
</dbReference>
<dbReference type="Gene3D" id="1.20.1530.20">
    <property type="match status" value="1"/>
</dbReference>
<sequence>MVSPGKRDGGGAGSGGGTQTAAVAGVLTGFVVIGVVIAVGYLAARRDVLPPGAQLVLAQTSFRVATPALLFVTLAAADLGQVFSGTLWVTSAAALAVAGVVVVAGVVRRWGTGRTTIAAISAGMVNSANLGIPIAVHVLGDATLVAPLLLFQLVVLVPAAVVALDLSGSADGTPRWVRLTAPFRNPVLLASVAGLVVSAAGWRVPDLVLDPLQLLASLAVPAVLLAYGISLRGAPVPGRGPERRAVLVLSALKLLVMPGLAWALAAAVGIGGAELFVVVVLSALPTAQNVYTYAVAYGTGERLAQQTVTVTTAGSIPVLLVVAALLGP</sequence>
<evidence type="ECO:0000313" key="10">
    <source>
        <dbReference type="Proteomes" id="UP000198863"/>
    </source>
</evidence>
<feature type="transmembrane region" description="Helical" evidence="8">
    <location>
        <begin position="87"/>
        <end position="107"/>
    </location>
</feature>
<comment type="subcellular location">
    <subcellularLocation>
        <location evidence="1">Cell membrane</location>
        <topology evidence="1">Multi-pass membrane protein</topology>
    </subcellularLocation>
</comment>
<evidence type="ECO:0000256" key="4">
    <source>
        <dbReference type="ARBA" id="ARBA00022475"/>
    </source>
</evidence>
<evidence type="ECO:0000256" key="7">
    <source>
        <dbReference type="ARBA" id="ARBA00023136"/>
    </source>
</evidence>
<evidence type="ECO:0000256" key="2">
    <source>
        <dbReference type="ARBA" id="ARBA00010145"/>
    </source>
</evidence>
<accession>A0A1G7XCR8</accession>
<feature type="transmembrane region" description="Helical" evidence="8">
    <location>
        <begin position="276"/>
        <end position="296"/>
    </location>
</feature>
<proteinExistence type="inferred from homology"/>
<dbReference type="GO" id="GO:0055085">
    <property type="term" value="P:transmembrane transport"/>
    <property type="evidence" value="ECO:0007669"/>
    <property type="project" value="InterPro"/>
</dbReference>
<keyword evidence="3" id="KW-0813">Transport</keyword>
<evidence type="ECO:0000313" key="9">
    <source>
        <dbReference type="EMBL" id="SDG82032.1"/>
    </source>
</evidence>
<name>A0A1G7XCR8_9ACTN</name>
<evidence type="ECO:0000256" key="8">
    <source>
        <dbReference type="SAM" id="Phobius"/>
    </source>
</evidence>
<dbReference type="InterPro" id="IPR038770">
    <property type="entry name" value="Na+/solute_symporter_sf"/>
</dbReference>
<feature type="transmembrane region" description="Helical" evidence="8">
    <location>
        <begin position="214"/>
        <end position="234"/>
    </location>
</feature>
<keyword evidence="6 8" id="KW-1133">Transmembrane helix</keyword>
<keyword evidence="7 8" id="KW-0472">Membrane</keyword>
<feature type="transmembrane region" description="Helical" evidence="8">
    <location>
        <begin position="20"/>
        <end position="43"/>
    </location>
</feature>
<reference evidence="10" key="1">
    <citation type="submission" date="2016-10" db="EMBL/GenBank/DDBJ databases">
        <authorList>
            <person name="Varghese N."/>
            <person name="Submissions S."/>
        </authorList>
    </citation>
    <scope>NUCLEOTIDE SEQUENCE [LARGE SCALE GENOMIC DNA]</scope>
    <source>
        <strain evidence="10">DSM 44526</strain>
    </source>
</reference>
<organism evidence="9 10">
    <name type="scientific">Klenkia brasiliensis</name>
    <dbReference type="NCBI Taxonomy" id="333142"/>
    <lineage>
        <taxon>Bacteria</taxon>
        <taxon>Bacillati</taxon>
        <taxon>Actinomycetota</taxon>
        <taxon>Actinomycetes</taxon>
        <taxon>Geodermatophilales</taxon>
        <taxon>Geodermatophilaceae</taxon>
        <taxon>Klenkia</taxon>
    </lineage>
</organism>
<evidence type="ECO:0000256" key="3">
    <source>
        <dbReference type="ARBA" id="ARBA00022448"/>
    </source>
</evidence>
<feature type="transmembrane region" description="Helical" evidence="8">
    <location>
        <begin position="145"/>
        <end position="164"/>
    </location>
</feature>
<dbReference type="Proteomes" id="UP000198863">
    <property type="component" value="Unassembled WGS sequence"/>
</dbReference>
<dbReference type="AlphaFoldDB" id="A0A1G7XCR8"/>
<feature type="transmembrane region" description="Helical" evidence="8">
    <location>
        <begin position="308"/>
        <end position="327"/>
    </location>
</feature>
<keyword evidence="4" id="KW-1003">Cell membrane</keyword>
<keyword evidence="10" id="KW-1185">Reference proteome</keyword>
<dbReference type="PANTHER" id="PTHR36838">
    <property type="entry name" value="AUXIN EFFLUX CARRIER FAMILY PROTEIN"/>
    <property type="match status" value="1"/>
</dbReference>
<protein>
    <recommendedName>
        <fullName evidence="11">AEC family transporter</fullName>
    </recommendedName>
</protein>
<evidence type="ECO:0000256" key="1">
    <source>
        <dbReference type="ARBA" id="ARBA00004651"/>
    </source>
</evidence>
<evidence type="ECO:0008006" key="11">
    <source>
        <dbReference type="Google" id="ProtNLM"/>
    </source>
</evidence>
<dbReference type="GO" id="GO:0005886">
    <property type="term" value="C:plasma membrane"/>
    <property type="evidence" value="ECO:0007669"/>
    <property type="project" value="UniProtKB-SubCell"/>
</dbReference>
<feature type="transmembrane region" description="Helical" evidence="8">
    <location>
        <begin position="119"/>
        <end position="139"/>
    </location>
</feature>